<evidence type="ECO:0000313" key="3">
    <source>
        <dbReference type="Proteomes" id="UP001180020"/>
    </source>
</evidence>
<reference evidence="2" key="1">
    <citation type="journal article" date="2023" name="Nat. Commun.">
        <title>Diploid and tetraploid genomes of Acorus and the evolution of monocots.</title>
        <authorList>
            <person name="Ma L."/>
            <person name="Liu K.W."/>
            <person name="Li Z."/>
            <person name="Hsiao Y.Y."/>
            <person name="Qi Y."/>
            <person name="Fu T."/>
            <person name="Tang G.D."/>
            <person name="Zhang D."/>
            <person name="Sun W.H."/>
            <person name="Liu D.K."/>
            <person name="Li Y."/>
            <person name="Chen G.Z."/>
            <person name="Liu X.D."/>
            <person name="Liao X.Y."/>
            <person name="Jiang Y.T."/>
            <person name="Yu X."/>
            <person name="Hao Y."/>
            <person name="Huang J."/>
            <person name="Zhao X.W."/>
            <person name="Ke S."/>
            <person name="Chen Y.Y."/>
            <person name="Wu W.L."/>
            <person name="Hsu J.L."/>
            <person name="Lin Y.F."/>
            <person name="Huang M.D."/>
            <person name="Li C.Y."/>
            <person name="Huang L."/>
            <person name="Wang Z.W."/>
            <person name="Zhao X."/>
            <person name="Zhong W.Y."/>
            <person name="Peng D.H."/>
            <person name="Ahmad S."/>
            <person name="Lan S."/>
            <person name="Zhang J.S."/>
            <person name="Tsai W.C."/>
            <person name="Van de Peer Y."/>
            <person name="Liu Z.J."/>
        </authorList>
    </citation>
    <scope>NUCLEOTIDE SEQUENCE</scope>
    <source>
        <strain evidence="2">CP</strain>
    </source>
</reference>
<feature type="compositionally biased region" description="Basic and acidic residues" evidence="1">
    <location>
        <begin position="196"/>
        <end position="211"/>
    </location>
</feature>
<organism evidence="2 3">
    <name type="scientific">Acorus calamus</name>
    <name type="common">Sweet flag</name>
    <dbReference type="NCBI Taxonomy" id="4465"/>
    <lineage>
        <taxon>Eukaryota</taxon>
        <taxon>Viridiplantae</taxon>
        <taxon>Streptophyta</taxon>
        <taxon>Embryophyta</taxon>
        <taxon>Tracheophyta</taxon>
        <taxon>Spermatophyta</taxon>
        <taxon>Magnoliopsida</taxon>
        <taxon>Liliopsida</taxon>
        <taxon>Acoraceae</taxon>
        <taxon>Acorus</taxon>
    </lineage>
</organism>
<protein>
    <submittedName>
        <fullName evidence="2">Uncharacterized protein</fullName>
    </submittedName>
</protein>
<dbReference type="Proteomes" id="UP001180020">
    <property type="component" value="Unassembled WGS sequence"/>
</dbReference>
<dbReference type="EMBL" id="JAUJYO010000007">
    <property type="protein sequence ID" value="KAK1311767.1"/>
    <property type="molecule type" value="Genomic_DNA"/>
</dbReference>
<proteinExistence type="predicted"/>
<evidence type="ECO:0000256" key="1">
    <source>
        <dbReference type="SAM" id="MobiDB-lite"/>
    </source>
</evidence>
<dbReference type="AlphaFoldDB" id="A0AAV9EIA5"/>
<accession>A0AAV9EIA5</accession>
<feature type="region of interest" description="Disordered" evidence="1">
    <location>
        <begin position="174"/>
        <end position="211"/>
    </location>
</feature>
<reference evidence="2" key="2">
    <citation type="submission" date="2023-06" db="EMBL/GenBank/DDBJ databases">
        <authorList>
            <person name="Ma L."/>
            <person name="Liu K.-W."/>
            <person name="Li Z."/>
            <person name="Hsiao Y.-Y."/>
            <person name="Qi Y."/>
            <person name="Fu T."/>
            <person name="Tang G."/>
            <person name="Zhang D."/>
            <person name="Sun W.-H."/>
            <person name="Liu D.-K."/>
            <person name="Li Y."/>
            <person name="Chen G.-Z."/>
            <person name="Liu X.-D."/>
            <person name="Liao X.-Y."/>
            <person name="Jiang Y.-T."/>
            <person name="Yu X."/>
            <person name="Hao Y."/>
            <person name="Huang J."/>
            <person name="Zhao X.-W."/>
            <person name="Ke S."/>
            <person name="Chen Y.-Y."/>
            <person name="Wu W.-L."/>
            <person name="Hsu J.-L."/>
            <person name="Lin Y.-F."/>
            <person name="Huang M.-D."/>
            <person name="Li C.-Y."/>
            <person name="Huang L."/>
            <person name="Wang Z.-W."/>
            <person name="Zhao X."/>
            <person name="Zhong W.-Y."/>
            <person name="Peng D.-H."/>
            <person name="Ahmad S."/>
            <person name="Lan S."/>
            <person name="Zhang J.-S."/>
            <person name="Tsai W.-C."/>
            <person name="Van De Peer Y."/>
            <person name="Liu Z.-J."/>
        </authorList>
    </citation>
    <scope>NUCLEOTIDE SEQUENCE</scope>
    <source>
        <strain evidence="2">CP</strain>
        <tissue evidence="2">Leaves</tissue>
    </source>
</reference>
<keyword evidence="3" id="KW-1185">Reference proteome</keyword>
<name>A0AAV9EIA5_ACOCL</name>
<sequence>MKITNESGLAVKEDKTIPKAVQAKGKEKIGDQWQWKEVQRNPTKQGNKLLADAIKACPSPSSSINRGISSPNQFTALQETTGTVALNPESEEIEAHHEKDALNHSAHDLSSGHAVNPTLTSTSCSLSIKGPILDLVEHVSQGDITRQATGEIFSNPKGTDTVQTEERIVIDLSPLEEDGKEQHLTTSVSANGAKTPEADRTNDTKPVEKEVPNSVAPIVQQGFRTGKQCSNSFSTKPKKKGKKPTIITGNQEVITPLEDNFPHAVVNYLPPGPSDHAALCLQPSPPIPAGPRPFRYFEMWEDHPQLALVVEEAWKQTVFGSPLFQMVKRLSNVKAALKVWNQTVFGNLKHQLHAMRELLESAQKILHEDPFNMVFIMAEANARTQEEEGGLGIKNLADWNTGSQGVRFWDLVSNRSSLWSTWVKLRYLRRTDIWNHSPPQNSSGSWKQIIKSRRWIIGSVRYITFEGKYINIWKDPWLNGRSLTTAIGRELFLWGPPKSTTLSVLIQNEKWVKPNRWSSALDTLWEEIQNIEGKIYLSGRKVVQVFLLTKKRGRLKDPRPQNPPGLVGYGTLLNPGDTVSVPGNSSSITSNVRKVASKRTGAKPAMSPLCISCGKLRSPSSAVFILKGPSKSGWQRGNRMHDDLDHRSLYVEFLSGLAPLEGDGKSQD</sequence>
<gene>
    <name evidence="2" type="ORF">QJS10_CPA07g00808</name>
</gene>
<evidence type="ECO:0000313" key="2">
    <source>
        <dbReference type="EMBL" id="KAK1311767.1"/>
    </source>
</evidence>
<comment type="caution">
    <text evidence="2">The sequence shown here is derived from an EMBL/GenBank/DDBJ whole genome shotgun (WGS) entry which is preliminary data.</text>
</comment>